<reference evidence="1 2" key="1">
    <citation type="journal article" date="2019" name="bioRxiv">
        <title>Genomics, evolutionary history and diagnostics of the Alternaria alternata species group including apple and Asian pear pathotypes.</title>
        <authorList>
            <person name="Armitage A.D."/>
            <person name="Cockerton H.M."/>
            <person name="Sreenivasaprasad S."/>
            <person name="Woodhall J.W."/>
            <person name="Lane C.R."/>
            <person name="Harrison R.J."/>
            <person name="Clarkson J.P."/>
        </authorList>
    </citation>
    <scope>NUCLEOTIDE SEQUENCE [LARGE SCALE GENOMIC DNA]</scope>
    <source>
        <strain evidence="1 2">FERA 650</strain>
    </source>
</reference>
<protein>
    <submittedName>
        <fullName evidence="1">Uncharacterized protein</fullName>
    </submittedName>
</protein>
<gene>
    <name evidence="1" type="ORF">AG0111_0g12855</name>
</gene>
<comment type="caution">
    <text evidence="1">The sequence shown here is derived from an EMBL/GenBank/DDBJ whole genome shotgun (WGS) entry which is preliminary data.</text>
</comment>
<sequence>MASFVVYKGSTRGIIVKSSTTRPPLQGDQVFIEVTASGLCGTDEHFKRTDMALGHEGVGIVKGMGPDVKHLSKGDRVGWGYQHASCGYCDQCLTGRETYCPQREIYGEASLDQGSLASGAVWSERFLFKLPEELTDEEAAPLMCAGATVFNALHTYGVKPTNCVGVVGMGGLGHLAVQYAAKMGCNVVVFSGSNDKRQEALRLGATEFVATKDTSEISVRCPVDVLLATASKAPDWRSLLPTLNPNAVVFPLAVSFDDFVFPQMPLITNGITVQGSVIAARSVQKEMLTFSARHKIKPVTKLFPMTEDGIEDAMSMLRDGKMRYCGVLMPQ</sequence>
<evidence type="ECO:0000313" key="1">
    <source>
        <dbReference type="EMBL" id="KAB2098921.1"/>
    </source>
</evidence>
<proteinExistence type="predicted"/>
<organism evidence="1 2">
    <name type="scientific">Alternaria gaisen</name>
    <dbReference type="NCBI Taxonomy" id="167740"/>
    <lineage>
        <taxon>Eukaryota</taxon>
        <taxon>Fungi</taxon>
        <taxon>Dikarya</taxon>
        <taxon>Ascomycota</taxon>
        <taxon>Pezizomycotina</taxon>
        <taxon>Dothideomycetes</taxon>
        <taxon>Pleosporomycetidae</taxon>
        <taxon>Pleosporales</taxon>
        <taxon>Pleosporineae</taxon>
        <taxon>Pleosporaceae</taxon>
        <taxon>Alternaria</taxon>
        <taxon>Alternaria sect. Alternaria</taxon>
    </lineage>
</organism>
<evidence type="ECO:0000313" key="2">
    <source>
        <dbReference type="Proteomes" id="UP000293547"/>
    </source>
</evidence>
<dbReference type="Proteomes" id="UP000293547">
    <property type="component" value="Unassembled WGS sequence"/>
</dbReference>
<accession>A0ACB6F3B0</accession>
<name>A0ACB6F3B0_9PLEO</name>
<dbReference type="EMBL" id="PDWZ02000020">
    <property type="protein sequence ID" value="KAB2098921.1"/>
    <property type="molecule type" value="Genomic_DNA"/>
</dbReference>
<keyword evidence="2" id="KW-1185">Reference proteome</keyword>